<organism evidence="2 3">
    <name type="scientific">Tilletia horrida</name>
    <dbReference type="NCBI Taxonomy" id="155126"/>
    <lineage>
        <taxon>Eukaryota</taxon>
        <taxon>Fungi</taxon>
        <taxon>Dikarya</taxon>
        <taxon>Basidiomycota</taxon>
        <taxon>Ustilaginomycotina</taxon>
        <taxon>Exobasidiomycetes</taxon>
        <taxon>Tilletiales</taxon>
        <taxon>Tilletiaceae</taxon>
        <taxon>Tilletia</taxon>
    </lineage>
</organism>
<comment type="caution">
    <text evidence="2">The sequence shown here is derived from an EMBL/GenBank/DDBJ whole genome shotgun (WGS) entry which is preliminary data.</text>
</comment>
<dbReference type="InterPro" id="IPR038586">
    <property type="entry name" value="Tctex-1-like_sf"/>
</dbReference>
<dbReference type="GO" id="GO:0045505">
    <property type="term" value="F:dynein intermediate chain binding"/>
    <property type="evidence" value="ECO:0007669"/>
    <property type="project" value="TreeGrafter"/>
</dbReference>
<gene>
    <name evidence="2" type="ORF">OC846_001489</name>
</gene>
<proteinExistence type="predicted"/>
<dbReference type="GO" id="GO:0005868">
    <property type="term" value="C:cytoplasmic dynein complex"/>
    <property type="evidence" value="ECO:0007669"/>
    <property type="project" value="TreeGrafter"/>
</dbReference>
<feature type="compositionally biased region" description="Low complexity" evidence="1">
    <location>
        <begin position="1"/>
        <end position="10"/>
    </location>
</feature>
<feature type="compositionally biased region" description="Low complexity" evidence="1">
    <location>
        <begin position="23"/>
        <end position="54"/>
    </location>
</feature>
<sequence length="211" mass="22146">MATSSSTATLSPPPSTTSPPPSSSSLAQHQLPSAGGVAAAPSTSSSSSQSGIPSHLHHQHHHHHHPAAPPSFSSSLSSSNSASNSAPVTGPPSVRSTAGSPRPKFDTDALSSFLKTHLASKLSTGSITWTRDKDRNKQVTAELAQSAKAKMLELAPKGFKFVVQVQLVENLGQGGRGDMACHWEETDQVVQELFSNDRILCTITCFAIRAF</sequence>
<name>A0AAN6GV49_9BASI</name>
<dbReference type="CDD" id="cd21459">
    <property type="entry name" value="DLC-like_TCTEX1D2"/>
    <property type="match status" value="1"/>
</dbReference>
<reference evidence="2" key="1">
    <citation type="journal article" date="2023" name="PhytoFront">
        <title>Draft Genome Resources of Seven Strains of Tilletia horrida, Causal Agent of Kernel Smut of Rice.</title>
        <authorList>
            <person name="Khanal S."/>
            <person name="Antony Babu S."/>
            <person name="Zhou X.G."/>
        </authorList>
    </citation>
    <scope>NUCLEOTIDE SEQUENCE</scope>
    <source>
        <strain evidence="2">TX6</strain>
    </source>
</reference>
<dbReference type="AlphaFoldDB" id="A0AAN6GV49"/>
<dbReference type="Gene3D" id="3.30.1140.40">
    <property type="entry name" value="Tctex-1"/>
    <property type="match status" value="1"/>
</dbReference>
<dbReference type="GO" id="GO:0007018">
    <property type="term" value="P:microtubule-based movement"/>
    <property type="evidence" value="ECO:0007669"/>
    <property type="project" value="TreeGrafter"/>
</dbReference>
<accession>A0AAN6GV49</accession>
<dbReference type="Proteomes" id="UP001176517">
    <property type="component" value="Unassembled WGS sequence"/>
</dbReference>
<dbReference type="Pfam" id="PF03645">
    <property type="entry name" value="Tctex-1"/>
    <property type="match status" value="1"/>
</dbReference>
<dbReference type="PANTHER" id="PTHR21255:SF7">
    <property type="entry name" value="DYNEIN LIGHT CHAIN TCTEX-TYPE PROTEIN 2B"/>
    <property type="match status" value="1"/>
</dbReference>
<evidence type="ECO:0000256" key="1">
    <source>
        <dbReference type="SAM" id="MobiDB-lite"/>
    </source>
</evidence>
<feature type="compositionally biased region" description="Pro residues" evidence="1">
    <location>
        <begin position="11"/>
        <end position="22"/>
    </location>
</feature>
<dbReference type="PANTHER" id="PTHR21255">
    <property type="entry name" value="T-COMPLEX-ASSOCIATED-TESTIS-EXPRESSED 1/ DYNEIN LIGHT CHAIN"/>
    <property type="match status" value="1"/>
</dbReference>
<evidence type="ECO:0000313" key="2">
    <source>
        <dbReference type="EMBL" id="KAK0555937.1"/>
    </source>
</evidence>
<dbReference type="InterPro" id="IPR005334">
    <property type="entry name" value="Tctex-1-like"/>
</dbReference>
<dbReference type="EMBL" id="JAPDMZ010000022">
    <property type="protein sequence ID" value="KAK0555937.1"/>
    <property type="molecule type" value="Genomic_DNA"/>
</dbReference>
<evidence type="ECO:0000313" key="3">
    <source>
        <dbReference type="Proteomes" id="UP001176517"/>
    </source>
</evidence>
<feature type="compositionally biased region" description="Basic residues" evidence="1">
    <location>
        <begin position="55"/>
        <end position="66"/>
    </location>
</feature>
<dbReference type="GO" id="GO:0005737">
    <property type="term" value="C:cytoplasm"/>
    <property type="evidence" value="ECO:0007669"/>
    <property type="project" value="TreeGrafter"/>
</dbReference>
<feature type="region of interest" description="Disordered" evidence="1">
    <location>
        <begin position="1"/>
        <end position="105"/>
    </location>
</feature>
<keyword evidence="3" id="KW-1185">Reference proteome</keyword>
<feature type="compositionally biased region" description="Low complexity" evidence="1">
    <location>
        <begin position="70"/>
        <end position="87"/>
    </location>
</feature>
<evidence type="ECO:0008006" key="4">
    <source>
        <dbReference type="Google" id="ProtNLM"/>
    </source>
</evidence>
<protein>
    <recommendedName>
        <fullName evidence="4">Topoisomerase I damage affected protein 2</fullName>
    </recommendedName>
</protein>